<keyword evidence="2" id="KW-0732">Signal</keyword>
<protein>
    <submittedName>
        <fullName evidence="4">4603_t:CDS:1</fullName>
    </submittedName>
</protein>
<feature type="signal peptide" evidence="2">
    <location>
        <begin position="1"/>
        <end position="22"/>
    </location>
</feature>
<accession>A0A9N9D3C0</accession>
<dbReference type="Proteomes" id="UP000789739">
    <property type="component" value="Unassembled WGS sequence"/>
</dbReference>
<dbReference type="Gene3D" id="1.10.510.10">
    <property type="entry name" value="Transferase(Phosphotransferase) domain 1"/>
    <property type="match status" value="1"/>
</dbReference>
<dbReference type="PANTHER" id="PTHR44329">
    <property type="entry name" value="SERINE/THREONINE-PROTEIN KINASE TNNI3K-RELATED"/>
    <property type="match status" value="1"/>
</dbReference>
<dbReference type="GO" id="GO:0004674">
    <property type="term" value="F:protein serine/threonine kinase activity"/>
    <property type="evidence" value="ECO:0007669"/>
    <property type="project" value="TreeGrafter"/>
</dbReference>
<proteinExistence type="predicted"/>
<feature type="chain" id="PRO_5040289285" evidence="2">
    <location>
        <begin position="23"/>
        <end position="673"/>
    </location>
</feature>
<dbReference type="InterPro" id="IPR011009">
    <property type="entry name" value="Kinase-like_dom_sf"/>
</dbReference>
<evidence type="ECO:0000256" key="2">
    <source>
        <dbReference type="SAM" id="SignalP"/>
    </source>
</evidence>
<gene>
    <name evidence="4" type="ORF">PBRASI_LOCUS8738</name>
</gene>
<reference evidence="4" key="1">
    <citation type="submission" date="2021-06" db="EMBL/GenBank/DDBJ databases">
        <authorList>
            <person name="Kallberg Y."/>
            <person name="Tangrot J."/>
            <person name="Rosling A."/>
        </authorList>
    </citation>
    <scope>NUCLEOTIDE SEQUENCE</scope>
    <source>
        <strain evidence="4">BR232B</strain>
    </source>
</reference>
<evidence type="ECO:0000313" key="4">
    <source>
        <dbReference type="EMBL" id="CAG8621550.1"/>
    </source>
</evidence>
<dbReference type="Pfam" id="PF07714">
    <property type="entry name" value="PK_Tyr_Ser-Thr"/>
    <property type="match status" value="1"/>
</dbReference>
<dbReference type="InterPro" id="IPR051681">
    <property type="entry name" value="Ser/Thr_Kinases-Pseudokinases"/>
</dbReference>
<dbReference type="InterPro" id="IPR001245">
    <property type="entry name" value="Ser-Thr/Tyr_kinase_cat_dom"/>
</dbReference>
<name>A0A9N9D3C0_9GLOM</name>
<evidence type="ECO:0000259" key="3">
    <source>
        <dbReference type="PROSITE" id="PS50011"/>
    </source>
</evidence>
<feature type="compositionally biased region" description="Polar residues" evidence="1">
    <location>
        <begin position="466"/>
        <end position="480"/>
    </location>
</feature>
<keyword evidence="5" id="KW-1185">Reference proteome</keyword>
<feature type="region of interest" description="Disordered" evidence="1">
    <location>
        <begin position="464"/>
        <end position="488"/>
    </location>
</feature>
<feature type="domain" description="Protein kinase" evidence="3">
    <location>
        <begin position="171"/>
        <end position="460"/>
    </location>
</feature>
<dbReference type="OrthoDB" id="10261027at2759"/>
<sequence length="673" mass="76765">MAFKVFLGLGASIALISPAARAVYFPGIPELFAVIETIIELIETAKCNREALPVMKEYMIEVRNTIKEHENLINREHTPALMNALNDWEKFLFQYTKPKMKKLLSILTADKTSRKIQDLFNNLSNALTSASLHVNLDSNRILNQLQNKQNIIDRKLDNITDNHASTSNKLDKILKLLVEDEFVTTAYFHNGAPLAKEVIEELKLQPQWFKPATDTHTAENGLTKVMYCNASEVAKIHIGVVGDNIERYYVQAYISTKLNSDLFAKNFGIMQEENNYYMITEWPSLGTLHAYLKQYRDITWKERIRMAVRLARAVAFCHSKLIVHHDICSHNAIVDKSRNVKLGNFHRSRGLKDITTTVKGETENVRWLCPEKVRDGTISYTKEADVYSFGMLMWEITSHEVPFADKTYSEVFEQQKKPFIRPPIVDGTPKAYEKIMRGCWAQNPISRPAMEVVVKELESLESSYENDTQSMYSESVTSTEDAPPPPPQSNVTIQTAITLHNQKNHKEAYDQFKILADAETPDARANFYVGLYLIDQKIQHDKDPDIGESYLEVASELGFTQAVQYRAQSKMAAATELRKKFLAAGQEEDADAIQQRMKSECLPLFLQGANSGDLRCMKDLAHYGANLGDEDSYKRGVKMLEDKLTQQISEKDKKTINDYLTRLEKLGENFNKE</sequence>
<comment type="caution">
    <text evidence="4">The sequence shown here is derived from an EMBL/GenBank/DDBJ whole genome shotgun (WGS) entry which is preliminary data.</text>
</comment>
<evidence type="ECO:0000256" key="1">
    <source>
        <dbReference type="SAM" id="MobiDB-lite"/>
    </source>
</evidence>
<dbReference type="SUPFAM" id="SSF56112">
    <property type="entry name" value="Protein kinase-like (PK-like)"/>
    <property type="match status" value="1"/>
</dbReference>
<dbReference type="InterPro" id="IPR059179">
    <property type="entry name" value="MLKL-like_MCAfunc"/>
</dbReference>
<dbReference type="SUPFAM" id="SSF81901">
    <property type="entry name" value="HCP-like"/>
    <property type="match status" value="1"/>
</dbReference>
<dbReference type="InterPro" id="IPR000719">
    <property type="entry name" value="Prot_kinase_dom"/>
</dbReference>
<dbReference type="PROSITE" id="PS50011">
    <property type="entry name" value="PROTEIN_KINASE_DOM"/>
    <property type="match status" value="1"/>
</dbReference>
<dbReference type="GO" id="GO:0005524">
    <property type="term" value="F:ATP binding"/>
    <property type="evidence" value="ECO:0007669"/>
    <property type="project" value="InterPro"/>
</dbReference>
<organism evidence="4 5">
    <name type="scientific">Paraglomus brasilianum</name>
    <dbReference type="NCBI Taxonomy" id="144538"/>
    <lineage>
        <taxon>Eukaryota</taxon>
        <taxon>Fungi</taxon>
        <taxon>Fungi incertae sedis</taxon>
        <taxon>Mucoromycota</taxon>
        <taxon>Glomeromycotina</taxon>
        <taxon>Glomeromycetes</taxon>
        <taxon>Paraglomerales</taxon>
        <taxon>Paraglomeraceae</taxon>
        <taxon>Paraglomus</taxon>
    </lineage>
</organism>
<dbReference type="AlphaFoldDB" id="A0A9N9D3C0"/>
<dbReference type="CDD" id="cd21037">
    <property type="entry name" value="MLKL_NTD"/>
    <property type="match status" value="1"/>
</dbReference>
<dbReference type="PANTHER" id="PTHR44329:SF246">
    <property type="entry name" value="SERINE_THREONINE-PROTEIN KINASE TNNI3K"/>
    <property type="match status" value="1"/>
</dbReference>
<dbReference type="EMBL" id="CAJVPI010001641">
    <property type="protein sequence ID" value="CAG8621550.1"/>
    <property type="molecule type" value="Genomic_DNA"/>
</dbReference>
<evidence type="ECO:0000313" key="5">
    <source>
        <dbReference type="Proteomes" id="UP000789739"/>
    </source>
</evidence>
<dbReference type="PRINTS" id="PR00109">
    <property type="entry name" value="TYRKINASE"/>
</dbReference>